<evidence type="ECO:0000313" key="2">
    <source>
        <dbReference type="Proteomes" id="UP001295423"/>
    </source>
</evidence>
<dbReference type="EMBL" id="CAKOGP040001334">
    <property type="protein sequence ID" value="CAJ1945069.1"/>
    <property type="molecule type" value="Genomic_DNA"/>
</dbReference>
<keyword evidence="2" id="KW-1185">Reference proteome</keyword>
<protein>
    <submittedName>
        <fullName evidence="1">Uncharacterized protein</fullName>
    </submittedName>
</protein>
<comment type="caution">
    <text evidence="1">The sequence shown here is derived from an EMBL/GenBank/DDBJ whole genome shotgun (WGS) entry which is preliminary data.</text>
</comment>
<dbReference type="AlphaFoldDB" id="A0AAD2FM81"/>
<reference evidence="1" key="1">
    <citation type="submission" date="2023-08" db="EMBL/GenBank/DDBJ databases">
        <authorList>
            <person name="Audoor S."/>
            <person name="Bilcke G."/>
        </authorList>
    </citation>
    <scope>NUCLEOTIDE SEQUENCE</scope>
</reference>
<proteinExistence type="predicted"/>
<name>A0AAD2FM81_9STRA</name>
<dbReference type="Proteomes" id="UP001295423">
    <property type="component" value="Unassembled WGS sequence"/>
</dbReference>
<sequence>MVNGAVFNIQSLNSPVDNLEGLNSLMKPVMDLVVGSGSCQCERCCICMTLVGDSKCNNPGDCCDVITNQPVNSTILV</sequence>
<organism evidence="1 2">
    <name type="scientific">Cylindrotheca closterium</name>
    <dbReference type="NCBI Taxonomy" id="2856"/>
    <lineage>
        <taxon>Eukaryota</taxon>
        <taxon>Sar</taxon>
        <taxon>Stramenopiles</taxon>
        <taxon>Ochrophyta</taxon>
        <taxon>Bacillariophyta</taxon>
        <taxon>Bacillariophyceae</taxon>
        <taxon>Bacillariophycidae</taxon>
        <taxon>Bacillariales</taxon>
        <taxon>Bacillariaceae</taxon>
        <taxon>Cylindrotheca</taxon>
    </lineage>
</organism>
<accession>A0AAD2FM81</accession>
<gene>
    <name evidence="1" type="ORF">CYCCA115_LOCUS9214</name>
</gene>
<evidence type="ECO:0000313" key="1">
    <source>
        <dbReference type="EMBL" id="CAJ1945069.1"/>
    </source>
</evidence>